<organism evidence="1 2">
    <name type="scientific">Phialemonium thermophilum</name>
    <dbReference type="NCBI Taxonomy" id="223376"/>
    <lineage>
        <taxon>Eukaryota</taxon>
        <taxon>Fungi</taxon>
        <taxon>Dikarya</taxon>
        <taxon>Ascomycota</taxon>
        <taxon>Pezizomycotina</taxon>
        <taxon>Sordariomycetes</taxon>
        <taxon>Sordariomycetidae</taxon>
        <taxon>Cephalothecales</taxon>
        <taxon>Cephalothecaceae</taxon>
        <taxon>Phialemonium</taxon>
    </lineage>
</organism>
<accession>A0ABR3WKM0</accession>
<evidence type="ECO:0000313" key="1">
    <source>
        <dbReference type="EMBL" id="KAL1864181.1"/>
    </source>
</evidence>
<gene>
    <name evidence="1" type="ORF">VTK73DRAFT_6092</name>
</gene>
<sequence>MNSNRQCTVCLPDVGSAGLPLRPHEGGGPVSFRYKDAPWIPFEDVLYSTCYGNFCRCRLYTERQKTGYHVHRLDVQKHDLASVLRLSGAMSYSYPPALLALSGTMMHIFAILSEPAPPRALLGTENMCWASTSERVRAKTVKFQDSRYVCAIANHELTPREHQGRGDLPRLDPNRDSLPGCLFVKQDHWGIRHLLPRTTVAHLSLSCYTPMDPTVWWEARFEPSALDDKELKMSSFRCYAPGVTGLSIFWEGSSVTVMHAHTAGETVTLSSIADSSGQRFSQPVCLHFPMVAGERLDEIWILHYWTRFDTSPSPPALIFRTDHGHIWLEGEHPNAMWTRTRPRLLDQRTPRADRIFYNSTGRDTFAFTSPKPAFREPLVFQPATVPHPVESSQKGGYFYSSAELHGVAEVIPCFHTKTRKRLLSSASCSVTRQRRTVQRAWARCDWIGWDLRSGSTQTETPCGWGLRGRDRERCVRCTPDYRVLPSREKR</sequence>
<proteinExistence type="predicted"/>
<comment type="caution">
    <text evidence="1">The sequence shown here is derived from an EMBL/GenBank/DDBJ whole genome shotgun (WGS) entry which is preliminary data.</text>
</comment>
<keyword evidence="2" id="KW-1185">Reference proteome</keyword>
<reference evidence="1 2" key="1">
    <citation type="journal article" date="2024" name="Commun. Biol.">
        <title>Comparative genomic analysis of thermophilic fungi reveals convergent evolutionary adaptations and gene losses.</title>
        <authorList>
            <person name="Steindorff A.S."/>
            <person name="Aguilar-Pontes M.V."/>
            <person name="Robinson A.J."/>
            <person name="Andreopoulos B."/>
            <person name="LaButti K."/>
            <person name="Kuo A."/>
            <person name="Mondo S."/>
            <person name="Riley R."/>
            <person name="Otillar R."/>
            <person name="Haridas S."/>
            <person name="Lipzen A."/>
            <person name="Grimwood J."/>
            <person name="Schmutz J."/>
            <person name="Clum A."/>
            <person name="Reid I.D."/>
            <person name="Moisan M.C."/>
            <person name="Butler G."/>
            <person name="Nguyen T.T.M."/>
            <person name="Dewar K."/>
            <person name="Conant G."/>
            <person name="Drula E."/>
            <person name="Henrissat B."/>
            <person name="Hansel C."/>
            <person name="Singer S."/>
            <person name="Hutchinson M.I."/>
            <person name="de Vries R.P."/>
            <person name="Natvig D.O."/>
            <person name="Powell A.J."/>
            <person name="Tsang A."/>
            <person name="Grigoriev I.V."/>
        </authorList>
    </citation>
    <scope>NUCLEOTIDE SEQUENCE [LARGE SCALE GENOMIC DNA]</scope>
    <source>
        <strain evidence="1 2">ATCC 24622</strain>
    </source>
</reference>
<name>A0ABR3WKM0_9PEZI</name>
<protein>
    <submittedName>
        <fullName evidence="1">Uncharacterized protein</fullName>
    </submittedName>
</protein>
<dbReference type="Proteomes" id="UP001586593">
    <property type="component" value="Unassembled WGS sequence"/>
</dbReference>
<dbReference type="EMBL" id="JAZHXJ010000342">
    <property type="protein sequence ID" value="KAL1864181.1"/>
    <property type="molecule type" value="Genomic_DNA"/>
</dbReference>
<evidence type="ECO:0000313" key="2">
    <source>
        <dbReference type="Proteomes" id="UP001586593"/>
    </source>
</evidence>